<feature type="region of interest" description="Disordered" evidence="2">
    <location>
        <begin position="471"/>
        <end position="491"/>
    </location>
</feature>
<proteinExistence type="inferred from homology"/>
<dbReference type="RefSeq" id="WP_106677508.1">
    <property type="nucleotide sequence ID" value="NZ_PXWG01000041.1"/>
</dbReference>
<feature type="domain" description="Cell envelope-related transcriptional attenuator" evidence="4">
    <location>
        <begin position="217"/>
        <end position="379"/>
    </location>
</feature>
<keyword evidence="3" id="KW-1133">Transmembrane helix</keyword>
<dbReference type="PANTHER" id="PTHR33392:SF6">
    <property type="entry name" value="POLYISOPRENYL-TEICHOIC ACID--PEPTIDOGLYCAN TEICHOIC ACID TRANSFERASE TAGU"/>
    <property type="match status" value="1"/>
</dbReference>
<dbReference type="Pfam" id="PF03816">
    <property type="entry name" value="LytR_cpsA_psr"/>
    <property type="match status" value="1"/>
</dbReference>
<feature type="compositionally biased region" description="Low complexity" evidence="2">
    <location>
        <begin position="83"/>
        <end position="104"/>
    </location>
</feature>
<gene>
    <name evidence="6" type="ORF">B7P34_17240</name>
</gene>
<reference evidence="6 7" key="1">
    <citation type="submission" date="2018-03" db="EMBL/GenBank/DDBJ databases">
        <title>Chitinolytic properties of Streptosporangium nondiastaticum TBG75A20.</title>
        <authorList>
            <person name="Gayathri V."/>
            <person name="Shiburaj S."/>
        </authorList>
    </citation>
    <scope>NUCLEOTIDE SEQUENCE [LARGE SCALE GENOMIC DNA]</scope>
    <source>
        <strain evidence="6 7">TBG75A20</strain>
    </source>
</reference>
<dbReference type="Gene3D" id="3.30.70.2390">
    <property type="match status" value="1"/>
</dbReference>
<organism evidence="6 7">
    <name type="scientific">Streptosporangium nondiastaticum</name>
    <dbReference type="NCBI Taxonomy" id="35764"/>
    <lineage>
        <taxon>Bacteria</taxon>
        <taxon>Bacillati</taxon>
        <taxon>Actinomycetota</taxon>
        <taxon>Actinomycetes</taxon>
        <taxon>Streptosporangiales</taxon>
        <taxon>Streptosporangiaceae</taxon>
        <taxon>Streptosporangium</taxon>
    </lineage>
</organism>
<keyword evidence="3" id="KW-0812">Transmembrane</keyword>
<accession>A0A9X7JPX2</accession>
<evidence type="ECO:0000259" key="4">
    <source>
        <dbReference type="Pfam" id="PF03816"/>
    </source>
</evidence>
<dbReference type="AlphaFoldDB" id="A0A9X7JPX2"/>
<feature type="transmembrane region" description="Helical" evidence="3">
    <location>
        <begin position="144"/>
        <end position="167"/>
    </location>
</feature>
<dbReference type="OrthoDB" id="5168236at2"/>
<evidence type="ECO:0000259" key="5">
    <source>
        <dbReference type="Pfam" id="PF13399"/>
    </source>
</evidence>
<evidence type="ECO:0000256" key="1">
    <source>
        <dbReference type="ARBA" id="ARBA00006068"/>
    </source>
</evidence>
<dbReference type="Proteomes" id="UP000242427">
    <property type="component" value="Unassembled WGS sequence"/>
</dbReference>
<keyword evidence="3" id="KW-0472">Membrane</keyword>
<dbReference type="PANTHER" id="PTHR33392">
    <property type="entry name" value="POLYISOPRENYL-TEICHOIC ACID--PEPTIDOGLYCAN TEICHOIC ACID TRANSFERASE TAGU"/>
    <property type="match status" value="1"/>
</dbReference>
<sequence>MDAQGRGRAGGIDPADQWVFDPKTGSYELRLDHADGAEPAPGPGSTPSAITDPGSSASSFVPSSKASPRPAPRPKPGGRDVPGPRATGRRGAPGAKPGAAAGTKPGAGPGTKAGTKAGSRAAAAKAAATGRRKPKPKKSTKKKVLLWTGGTLAFVLVGGSLGAYLLYEHFNNNLNKVDVGINNGAVTKGPVNILVIGTDKRDGEGNKGYGDEGSVGHADTTLLFHVSEDRSNATALSIPRDMITDIPECTTKKDGTTKSIPGSKGVRFNESLGQEDRDPGCTWRTVEQLTGLKVTHFMMADFNAVKKMSSAVGGVEVCLGKDIDDPKSHLKLSKGRHKIEGEDALAFVRTRHSVGFESDLDRIKLQQQFLSSMIREMKSDDTFTNPKKLYNLGDAATKSLTVDSGIGSVSDLTRLAKDLSRVNLKNITFATVPVLDNPAEGKNHKTVVLDKAKAEPLFAMVRQDVSLTEVKEKEKKQQEQADAKQAALLQGPRSAPAAVRVKVLNGSGRMGAAQEAVSWMQNSKGMVRSSNGGNAAGGKKVDKTVLEFAPAQADQARRLADVMGLEADALKQRDGSAPAPAEMTLTLGSDFKAAGTPIHVQAPAKAPEDIQRVEADDKNICAK</sequence>
<dbReference type="EMBL" id="PXWG01000041">
    <property type="protein sequence ID" value="PSJ27509.1"/>
    <property type="molecule type" value="Genomic_DNA"/>
</dbReference>
<feature type="region of interest" description="Disordered" evidence="2">
    <location>
        <begin position="1"/>
        <end position="142"/>
    </location>
</feature>
<dbReference type="InterPro" id="IPR050922">
    <property type="entry name" value="LytR/CpsA/Psr_CW_biosynth"/>
</dbReference>
<feature type="compositionally biased region" description="Basic and acidic residues" evidence="2">
    <location>
        <begin position="606"/>
        <end position="623"/>
    </location>
</feature>
<dbReference type="NCBIfam" id="TIGR00350">
    <property type="entry name" value="lytR_cpsA_psr"/>
    <property type="match status" value="1"/>
</dbReference>
<evidence type="ECO:0000256" key="3">
    <source>
        <dbReference type="SAM" id="Phobius"/>
    </source>
</evidence>
<evidence type="ECO:0000313" key="7">
    <source>
        <dbReference type="Proteomes" id="UP000242427"/>
    </source>
</evidence>
<dbReference type="InterPro" id="IPR027381">
    <property type="entry name" value="LytR/CpsA/Psr_C"/>
</dbReference>
<comment type="similarity">
    <text evidence="1">Belongs to the LytR/CpsA/Psr (LCP) family.</text>
</comment>
<feature type="region of interest" description="Disordered" evidence="2">
    <location>
        <begin position="602"/>
        <end position="623"/>
    </location>
</feature>
<keyword evidence="7" id="KW-1185">Reference proteome</keyword>
<feature type="domain" description="LytR/CpsA/Psr regulator C-terminal" evidence="5">
    <location>
        <begin position="499"/>
        <end position="591"/>
    </location>
</feature>
<dbReference type="Pfam" id="PF13399">
    <property type="entry name" value="LytR_C"/>
    <property type="match status" value="1"/>
</dbReference>
<feature type="compositionally biased region" description="Low complexity" evidence="2">
    <location>
        <begin position="112"/>
        <end position="129"/>
    </location>
</feature>
<name>A0A9X7JPX2_9ACTN</name>
<feature type="compositionally biased region" description="Low complexity" evidence="2">
    <location>
        <begin position="55"/>
        <end position="68"/>
    </location>
</feature>
<feature type="region of interest" description="Disordered" evidence="2">
    <location>
        <begin position="250"/>
        <end position="275"/>
    </location>
</feature>
<protein>
    <submittedName>
        <fullName evidence="6">LytR family transcriptional regulator</fullName>
    </submittedName>
</protein>
<dbReference type="InterPro" id="IPR004474">
    <property type="entry name" value="LytR_CpsA_psr"/>
</dbReference>
<feature type="compositionally biased region" description="Basic residues" evidence="2">
    <location>
        <begin position="130"/>
        <end position="142"/>
    </location>
</feature>
<dbReference type="Gene3D" id="3.40.630.190">
    <property type="entry name" value="LCP protein"/>
    <property type="match status" value="1"/>
</dbReference>
<evidence type="ECO:0000256" key="2">
    <source>
        <dbReference type="SAM" id="MobiDB-lite"/>
    </source>
</evidence>
<feature type="compositionally biased region" description="Basic and acidic residues" evidence="2">
    <location>
        <begin position="471"/>
        <end position="482"/>
    </location>
</feature>
<comment type="caution">
    <text evidence="6">The sequence shown here is derived from an EMBL/GenBank/DDBJ whole genome shotgun (WGS) entry which is preliminary data.</text>
</comment>
<evidence type="ECO:0000313" key="6">
    <source>
        <dbReference type="EMBL" id="PSJ27509.1"/>
    </source>
</evidence>